<dbReference type="OMA" id="FCERNWP"/>
<dbReference type="PANTHER" id="PTHR47297:SF3">
    <property type="entry name" value="NICOTINAMIDASE 1"/>
    <property type="match status" value="1"/>
</dbReference>
<sequence length="244" mass="27023">MANHETIFDQLKKQIPVDEEEPLILNRDSSVGLVIVDVVNGFCTIGSGNMAPTKHNEQISKMVEESAKLAREFCDRKWPVLAFIDSHHPDIPERPYPPHCIIGTEESELVPALKWLESEDCATLRRKDCINGFVGSMESDGSNVFVDWVKEKQIKVIVVVGICTDICVFDFVATALSARNHGVLSPVEDVVVYSRGCATFDLPLHVAKDIKGAQAHPQELMHHVGLYMAKGRGAQVVSKISFET</sequence>
<dbReference type="CDD" id="cd00431">
    <property type="entry name" value="cysteine_hydrolases"/>
    <property type="match status" value="1"/>
</dbReference>
<dbReference type="InterPro" id="IPR036380">
    <property type="entry name" value="Isochorismatase-like_sf"/>
</dbReference>
<dbReference type="FunFam" id="3.40.50.850:FF:000017">
    <property type="entry name" value="Nicotinamidase 1"/>
    <property type="match status" value="1"/>
</dbReference>
<dbReference type="ExpressionAtlas" id="A0A178VQ19">
    <property type="expression patterns" value="baseline and differential"/>
</dbReference>
<gene>
    <name evidence="4" type="ordered locus">AXX17_At2g18160</name>
    <name evidence="3" type="ORF">AT9943_LOCUS7406</name>
</gene>
<dbReference type="InterPro" id="IPR044717">
    <property type="entry name" value="NIC1"/>
</dbReference>
<name>A0A178VQ19_ARATH</name>
<reference evidence="4" key="2">
    <citation type="submission" date="2016-03" db="EMBL/GenBank/DDBJ databases">
        <title>Full-length assembly of Arabidopsis thaliana Ler reveals the complement of translocations and inversions.</title>
        <authorList>
            <person name="Zapata L."/>
            <person name="Schneeberger K."/>
            <person name="Ossowski S."/>
        </authorList>
    </citation>
    <scope>NUCLEOTIDE SEQUENCE [LARGE SCALE GENOMIC DNA]</scope>
    <source>
        <tissue evidence="4">Leaf</tissue>
    </source>
</reference>
<dbReference type="SMR" id="A0A178VQ19"/>
<protein>
    <submittedName>
        <fullName evidence="3">(thale cress) hypothetical protein</fullName>
    </submittedName>
    <submittedName>
        <fullName evidence="4">NIC1</fullName>
    </submittedName>
</protein>
<evidence type="ECO:0000256" key="1">
    <source>
        <dbReference type="ARBA" id="ARBA00006336"/>
    </source>
</evidence>
<dbReference type="GO" id="GO:0008936">
    <property type="term" value="F:nicotinamidase activity"/>
    <property type="evidence" value="ECO:0007669"/>
    <property type="project" value="InterPro"/>
</dbReference>
<dbReference type="PANTHER" id="PTHR47297">
    <property type="match status" value="1"/>
</dbReference>
<dbReference type="KEGG" id="ath:AT2G22570"/>
<dbReference type="InterPro" id="IPR000868">
    <property type="entry name" value="Isochorismatase-like_dom"/>
</dbReference>
<evidence type="ECO:0000313" key="3">
    <source>
        <dbReference type="EMBL" id="CAD5319216.1"/>
    </source>
</evidence>
<organism evidence="4 5">
    <name type="scientific">Arabidopsis thaliana</name>
    <name type="common">Mouse-ear cress</name>
    <dbReference type="NCBI Taxonomy" id="3702"/>
    <lineage>
        <taxon>Eukaryota</taxon>
        <taxon>Viridiplantae</taxon>
        <taxon>Streptophyta</taxon>
        <taxon>Embryophyta</taxon>
        <taxon>Tracheophyta</taxon>
        <taxon>Spermatophyta</taxon>
        <taxon>Magnoliopsida</taxon>
        <taxon>eudicotyledons</taxon>
        <taxon>Gunneridae</taxon>
        <taxon>Pentapetalae</taxon>
        <taxon>rosids</taxon>
        <taxon>malvids</taxon>
        <taxon>Brassicales</taxon>
        <taxon>Brassicaceae</taxon>
        <taxon>Camelineae</taxon>
        <taxon>Arabidopsis</taxon>
    </lineage>
</organism>
<dbReference type="SUPFAM" id="SSF52499">
    <property type="entry name" value="Isochorismatase-like hydrolases"/>
    <property type="match status" value="1"/>
</dbReference>
<dbReference type="Gene3D" id="3.40.50.850">
    <property type="entry name" value="Isochorismatase-like"/>
    <property type="match status" value="1"/>
</dbReference>
<evidence type="ECO:0000313" key="4">
    <source>
        <dbReference type="EMBL" id="OAP07838.1"/>
    </source>
</evidence>
<dbReference type="GO" id="GO:0019365">
    <property type="term" value="P:pyridine nucleotide salvage"/>
    <property type="evidence" value="ECO:0007669"/>
    <property type="project" value="InterPro"/>
</dbReference>
<dbReference type="EMBL" id="LR881467">
    <property type="protein sequence ID" value="CAD5319216.1"/>
    <property type="molecule type" value="Genomic_DNA"/>
</dbReference>
<reference evidence="3 6" key="3">
    <citation type="submission" date="2020-09" db="EMBL/GenBank/DDBJ databases">
        <authorList>
            <person name="Ashkenazy H."/>
        </authorList>
    </citation>
    <scope>NUCLEOTIDE SEQUENCE [LARGE SCALE GENOMIC DNA]</scope>
    <source>
        <strain evidence="6">cv. Cdm-0</strain>
    </source>
</reference>
<dbReference type="Proteomes" id="UP000078284">
    <property type="component" value="Chromosome 2"/>
</dbReference>
<dbReference type="EMBL" id="LUHQ01000002">
    <property type="protein sequence ID" value="OAP07838.1"/>
    <property type="molecule type" value="Genomic_DNA"/>
</dbReference>
<dbReference type="Pfam" id="PF00857">
    <property type="entry name" value="Isochorismatase"/>
    <property type="match status" value="1"/>
</dbReference>
<evidence type="ECO:0000313" key="6">
    <source>
        <dbReference type="Proteomes" id="UP000516314"/>
    </source>
</evidence>
<feature type="domain" description="Isochorismatase-like" evidence="2">
    <location>
        <begin position="33"/>
        <end position="206"/>
    </location>
</feature>
<accession>A0A178VQ19</accession>
<comment type="similarity">
    <text evidence="1">Belongs to the isochorismatase family.</text>
</comment>
<evidence type="ECO:0000313" key="5">
    <source>
        <dbReference type="Proteomes" id="UP000078284"/>
    </source>
</evidence>
<evidence type="ECO:0000259" key="2">
    <source>
        <dbReference type="Pfam" id="PF00857"/>
    </source>
</evidence>
<dbReference type="AlphaFoldDB" id="A0A178VQ19"/>
<dbReference type="Proteomes" id="UP000516314">
    <property type="component" value="Chromosome 2"/>
</dbReference>
<proteinExistence type="inferred from homology"/>
<reference evidence="5" key="1">
    <citation type="journal article" date="2016" name="Proc. Natl. Acad. Sci. U.S.A.">
        <title>Chromosome-level assembly of Arabidopsis thaliana Ler reveals the extent of translocation and inversion polymorphisms.</title>
        <authorList>
            <person name="Zapata L."/>
            <person name="Ding J."/>
            <person name="Willing E.M."/>
            <person name="Hartwig B."/>
            <person name="Bezdan D."/>
            <person name="Jiao W.B."/>
            <person name="Patel V."/>
            <person name="Velikkakam James G."/>
            <person name="Koornneef M."/>
            <person name="Ossowski S."/>
            <person name="Schneeberger K."/>
        </authorList>
    </citation>
    <scope>NUCLEOTIDE SEQUENCE [LARGE SCALE GENOMIC DNA]</scope>
    <source>
        <strain evidence="5">cv. Landsberg erecta</strain>
    </source>
</reference>